<organism evidence="2 3">
    <name type="scientific">Ophiobolus disseminans</name>
    <dbReference type="NCBI Taxonomy" id="1469910"/>
    <lineage>
        <taxon>Eukaryota</taxon>
        <taxon>Fungi</taxon>
        <taxon>Dikarya</taxon>
        <taxon>Ascomycota</taxon>
        <taxon>Pezizomycotina</taxon>
        <taxon>Dothideomycetes</taxon>
        <taxon>Pleosporomycetidae</taxon>
        <taxon>Pleosporales</taxon>
        <taxon>Pleosporineae</taxon>
        <taxon>Phaeosphaeriaceae</taxon>
        <taxon>Ophiobolus</taxon>
    </lineage>
</organism>
<dbReference type="EMBL" id="MU006241">
    <property type="protein sequence ID" value="KAF2820251.1"/>
    <property type="molecule type" value="Genomic_DNA"/>
</dbReference>
<evidence type="ECO:0000313" key="2">
    <source>
        <dbReference type="EMBL" id="KAF2820251.1"/>
    </source>
</evidence>
<protein>
    <submittedName>
        <fullName evidence="2">Uncharacterized protein</fullName>
    </submittedName>
</protein>
<evidence type="ECO:0000313" key="3">
    <source>
        <dbReference type="Proteomes" id="UP000799424"/>
    </source>
</evidence>
<dbReference type="OrthoDB" id="3756841at2759"/>
<name>A0A6A6ZGK9_9PLEO</name>
<reference evidence="2" key="1">
    <citation type="journal article" date="2020" name="Stud. Mycol.">
        <title>101 Dothideomycetes genomes: a test case for predicting lifestyles and emergence of pathogens.</title>
        <authorList>
            <person name="Haridas S."/>
            <person name="Albert R."/>
            <person name="Binder M."/>
            <person name="Bloem J."/>
            <person name="Labutti K."/>
            <person name="Salamov A."/>
            <person name="Andreopoulos B."/>
            <person name="Baker S."/>
            <person name="Barry K."/>
            <person name="Bills G."/>
            <person name="Bluhm B."/>
            <person name="Cannon C."/>
            <person name="Castanera R."/>
            <person name="Culley D."/>
            <person name="Daum C."/>
            <person name="Ezra D."/>
            <person name="Gonzalez J."/>
            <person name="Henrissat B."/>
            <person name="Kuo A."/>
            <person name="Liang C."/>
            <person name="Lipzen A."/>
            <person name="Lutzoni F."/>
            <person name="Magnuson J."/>
            <person name="Mondo S."/>
            <person name="Nolan M."/>
            <person name="Ohm R."/>
            <person name="Pangilinan J."/>
            <person name="Park H.-J."/>
            <person name="Ramirez L."/>
            <person name="Alfaro M."/>
            <person name="Sun H."/>
            <person name="Tritt A."/>
            <person name="Yoshinaga Y."/>
            <person name="Zwiers L.-H."/>
            <person name="Turgeon B."/>
            <person name="Goodwin S."/>
            <person name="Spatafora J."/>
            <person name="Crous P."/>
            <person name="Grigoriev I."/>
        </authorList>
    </citation>
    <scope>NUCLEOTIDE SEQUENCE</scope>
    <source>
        <strain evidence="2">CBS 113818</strain>
    </source>
</reference>
<proteinExistence type="predicted"/>
<keyword evidence="3" id="KW-1185">Reference proteome</keyword>
<dbReference type="AlphaFoldDB" id="A0A6A6ZGK9"/>
<dbReference type="Proteomes" id="UP000799424">
    <property type="component" value="Unassembled WGS sequence"/>
</dbReference>
<gene>
    <name evidence="2" type="ORF">CC86DRAFT_412132</name>
</gene>
<accession>A0A6A6ZGK9</accession>
<keyword evidence="1" id="KW-0732">Signal</keyword>
<feature type="chain" id="PRO_5025610518" evidence="1">
    <location>
        <begin position="17"/>
        <end position="93"/>
    </location>
</feature>
<sequence length="93" mass="10369">MHTSYLALALLPLALAKPCPLTPTRPLSCDYDRWHQERRTMLPPNVQINVQCYSLGRSVQGNGKWLYVNAKECWVPAGVFGRGCGDAVPYCGF</sequence>
<feature type="signal peptide" evidence="1">
    <location>
        <begin position="1"/>
        <end position="16"/>
    </location>
</feature>
<evidence type="ECO:0000256" key="1">
    <source>
        <dbReference type="SAM" id="SignalP"/>
    </source>
</evidence>